<dbReference type="Gene3D" id="3.40.50.150">
    <property type="entry name" value="Vaccinia Virus protein VP39"/>
    <property type="match status" value="1"/>
</dbReference>
<reference evidence="1 2" key="1">
    <citation type="journal article" date="2024" name="Int. J. Syst. Evol. Microbiol.">
        <title>Paenibacillus hexagrammi sp. nov., a novel bacterium isolated from the gut content of Hexagrammos agrammus.</title>
        <authorList>
            <person name="Jung H.K."/>
            <person name="Kim D.G."/>
            <person name="Zin H."/>
            <person name="Park J."/>
            <person name="Jung H."/>
            <person name="Kim Y.O."/>
            <person name="Kong H.J."/>
            <person name="Kim J.W."/>
            <person name="Kim Y.S."/>
        </authorList>
    </citation>
    <scope>NUCLEOTIDE SEQUENCE [LARGE SCALE GENOMIC DNA]</scope>
    <source>
        <strain evidence="1 2">YPD9-1</strain>
    </source>
</reference>
<evidence type="ECO:0000313" key="1">
    <source>
        <dbReference type="EMBL" id="UJF36021.1"/>
    </source>
</evidence>
<dbReference type="SUPFAM" id="SSF53335">
    <property type="entry name" value="S-adenosyl-L-methionine-dependent methyltransferases"/>
    <property type="match status" value="1"/>
</dbReference>
<dbReference type="GO" id="GO:0032259">
    <property type="term" value="P:methylation"/>
    <property type="evidence" value="ECO:0007669"/>
    <property type="project" value="UniProtKB-KW"/>
</dbReference>
<dbReference type="EMBL" id="CP090978">
    <property type="protein sequence ID" value="UJF36021.1"/>
    <property type="molecule type" value="Genomic_DNA"/>
</dbReference>
<keyword evidence="1" id="KW-0808">Transferase</keyword>
<dbReference type="InterPro" id="IPR029063">
    <property type="entry name" value="SAM-dependent_MTases_sf"/>
</dbReference>
<name>A0ABY3SS84_9BACL</name>
<keyword evidence="2" id="KW-1185">Reference proteome</keyword>
<dbReference type="PANTHER" id="PTHR36112">
    <property type="entry name" value="RIBOSOMAL RNA SMALL SUBUNIT METHYLTRANSFERASE J"/>
    <property type="match status" value="1"/>
</dbReference>
<organism evidence="1 2">
    <name type="scientific">Paenibacillus hexagrammi</name>
    <dbReference type="NCBI Taxonomy" id="2908839"/>
    <lineage>
        <taxon>Bacteria</taxon>
        <taxon>Bacillati</taxon>
        <taxon>Bacillota</taxon>
        <taxon>Bacilli</taxon>
        <taxon>Bacillales</taxon>
        <taxon>Paenibacillaceae</taxon>
        <taxon>Paenibacillus</taxon>
    </lineage>
</organism>
<dbReference type="RefSeq" id="WP_235122576.1">
    <property type="nucleotide sequence ID" value="NZ_CP090978.1"/>
</dbReference>
<dbReference type="Proteomes" id="UP001649230">
    <property type="component" value="Chromosome"/>
</dbReference>
<dbReference type="GO" id="GO:0008168">
    <property type="term" value="F:methyltransferase activity"/>
    <property type="evidence" value="ECO:0007669"/>
    <property type="project" value="UniProtKB-KW"/>
</dbReference>
<dbReference type="Pfam" id="PF04445">
    <property type="entry name" value="SAM_MT"/>
    <property type="match status" value="1"/>
</dbReference>
<gene>
    <name evidence="1" type="ORF">L0M14_13640</name>
</gene>
<keyword evidence="1" id="KW-0489">Methyltransferase</keyword>
<evidence type="ECO:0000313" key="2">
    <source>
        <dbReference type="Proteomes" id="UP001649230"/>
    </source>
</evidence>
<dbReference type="PANTHER" id="PTHR36112:SF1">
    <property type="entry name" value="RIBOSOMAL RNA SMALL SUBUNIT METHYLTRANSFERASE J"/>
    <property type="match status" value="1"/>
</dbReference>
<protein>
    <submittedName>
        <fullName evidence="1">Class I SAM-dependent methyltransferase</fullName>
    </submittedName>
</protein>
<dbReference type="InterPro" id="IPR007536">
    <property type="entry name" value="16SrRNA_methylTrfase_J"/>
</dbReference>
<proteinExistence type="predicted"/>
<sequence>MLLVTREEIRYYEEEQPALFFHPSMAQVRIKRLLRGEPDLLLEAAGVTAGDSVVDCTAGLASDSIVFSYAAGHTGTVTAVESEAVPAMLISEGLRTYESEIPELNEAMRRIHVIRMNHRIYLEQLDSKSVDIIYFDPMFRNPIDESSSISPLRARANYDALDVAAIEQARRVARKSIVLKEHRDSRNSPVWALIPSCVLIRKQPME</sequence>
<accession>A0ABY3SS84</accession>